<comment type="caution">
    <text evidence="2">The sequence shown here is derived from an EMBL/GenBank/DDBJ whole genome shotgun (WGS) entry which is preliminary data.</text>
</comment>
<dbReference type="InterPro" id="IPR029063">
    <property type="entry name" value="SAM-dependent_MTases_sf"/>
</dbReference>
<keyword evidence="2" id="KW-0489">Methyltransferase</keyword>
<organism evidence="2 3">
    <name type="scientific">Cryptosporangium minutisporangium</name>
    <dbReference type="NCBI Taxonomy" id="113569"/>
    <lineage>
        <taxon>Bacteria</taxon>
        <taxon>Bacillati</taxon>
        <taxon>Actinomycetota</taxon>
        <taxon>Actinomycetes</taxon>
        <taxon>Cryptosporangiales</taxon>
        <taxon>Cryptosporangiaceae</taxon>
        <taxon>Cryptosporangium</taxon>
    </lineage>
</organism>
<dbReference type="Proteomes" id="UP001501676">
    <property type="component" value="Unassembled WGS sequence"/>
</dbReference>
<accession>A0ABP6TAD6</accession>
<dbReference type="CDD" id="cd02440">
    <property type="entry name" value="AdoMet_MTases"/>
    <property type="match status" value="1"/>
</dbReference>
<proteinExistence type="predicted"/>
<keyword evidence="2" id="KW-0808">Transferase</keyword>
<dbReference type="PANTHER" id="PTHR43591">
    <property type="entry name" value="METHYLTRANSFERASE"/>
    <property type="match status" value="1"/>
</dbReference>
<reference evidence="3" key="1">
    <citation type="journal article" date="2019" name="Int. J. Syst. Evol. Microbiol.">
        <title>The Global Catalogue of Microorganisms (GCM) 10K type strain sequencing project: providing services to taxonomists for standard genome sequencing and annotation.</title>
        <authorList>
            <consortium name="The Broad Institute Genomics Platform"/>
            <consortium name="The Broad Institute Genome Sequencing Center for Infectious Disease"/>
            <person name="Wu L."/>
            <person name="Ma J."/>
        </authorList>
    </citation>
    <scope>NUCLEOTIDE SEQUENCE [LARGE SCALE GENOMIC DNA]</scope>
    <source>
        <strain evidence="3">JCM 9458</strain>
    </source>
</reference>
<evidence type="ECO:0000313" key="3">
    <source>
        <dbReference type="Proteomes" id="UP001501676"/>
    </source>
</evidence>
<feature type="domain" description="Methyltransferase type 11" evidence="1">
    <location>
        <begin position="43"/>
        <end position="137"/>
    </location>
</feature>
<dbReference type="Pfam" id="PF08241">
    <property type="entry name" value="Methyltransf_11"/>
    <property type="match status" value="1"/>
</dbReference>
<dbReference type="EMBL" id="BAAAYN010000050">
    <property type="protein sequence ID" value="GAA3395742.1"/>
    <property type="molecule type" value="Genomic_DNA"/>
</dbReference>
<dbReference type="InterPro" id="IPR013216">
    <property type="entry name" value="Methyltransf_11"/>
</dbReference>
<dbReference type="RefSeq" id="WP_345732555.1">
    <property type="nucleotide sequence ID" value="NZ_BAAAYN010000050.1"/>
</dbReference>
<evidence type="ECO:0000313" key="2">
    <source>
        <dbReference type="EMBL" id="GAA3395742.1"/>
    </source>
</evidence>
<dbReference type="Gene3D" id="3.40.50.150">
    <property type="entry name" value="Vaccinia Virus protein VP39"/>
    <property type="match status" value="1"/>
</dbReference>
<name>A0ABP6TAD6_9ACTN</name>
<dbReference type="SUPFAM" id="SSF53335">
    <property type="entry name" value="S-adenosyl-L-methionine-dependent methyltransferases"/>
    <property type="match status" value="1"/>
</dbReference>
<sequence length="263" mass="28016">MSDIPPETWAVAAAYDAYVGRWSRPVAAEFLRRLALAPGLRWLDVGCGTGALTSRILALTDPAGVVGLDPSAQFLGTARRQTAGDQARFLVGDAQALPVAARSVDAVVSGLALNFVPDPRRAVAEFARVTVGGGTVAAYVWDYADRMTMIRTFWDAAVGLDPDAAPQDEARRFPLCHPEPLGALWTDAGLADVTVTPIDVPLRFVSFDDYWEPFLGGQGPAPGYVRTLSPERRRALRGMLAEQLGAGPVTLTGGAWTVRGRVG</sequence>
<gene>
    <name evidence="2" type="ORF">GCM10020369_69910</name>
</gene>
<dbReference type="GO" id="GO:0032259">
    <property type="term" value="P:methylation"/>
    <property type="evidence" value="ECO:0007669"/>
    <property type="project" value="UniProtKB-KW"/>
</dbReference>
<protein>
    <submittedName>
        <fullName evidence="2">Class I SAM-dependent methyltransferase</fullName>
    </submittedName>
</protein>
<dbReference type="GO" id="GO:0008168">
    <property type="term" value="F:methyltransferase activity"/>
    <property type="evidence" value="ECO:0007669"/>
    <property type="project" value="UniProtKB-KW"/>
</dbReference>
<evidence type="ECO:0000259" key="1">
    <source>
        <dbReference type="Pfam" id="PF08241"/>
    </source>
</evidence>
<keyword evidence="3" id="KW-1185">Reference proteome</keyword>